<dbReference type="PANTHER" id="PTHR45138">
    <property type="entry name" value="REGULATORY COMPONENTS OF SENSORY TRANSDUCTION SYSTEM"/>
    <property type="match status" value="1"/>
</dbReference>
<dbReference type="GO" id="GO:0005886">
    <property type="term" value="C:plasma membrane"/>
    <property type="evidence" value="ECO:0007669"/>
    <property type="project" value="TreeGrafter"/>
</dbReference>
<dbReference type="Gene3D" id="3.30.70.270">
    <property type="match status" value="1"/>
</dbReference>
<dbReference type="Proteomes" id="UP000613160">
    <property type="component" value="Unassembled WGS sequence"/>
</dbReference>
<dbReference type="NCBIfam" id="TIGR00254">
    <property type="entry name" value="GGDEF"/>
    <property type="match status" value="1"/>
</dbReference>
<dbReference type="PROSITE" id="PS50110">
    <property type="entry name" value="RESPONSE_REGULATORY"/>
    <property type="match status" value="2"/>
</dbReference>
<dbReference type="EC" id="2.7.7.65" evidence="1"/>
<dbReference type="SMART" id="SM00448">
    <property type="entry name" value="REC"/>
    <property type="match status" value="2"/>
</dbReference>
<dbReference type="Gene3D" id="6.10.250.690">
    <property type="match status" value="1"/>
</dbReference>
<dbReference type="AlphaFoldDB" id="A0A917DC61"/>
<evidence type="ECO:0000259" key="4">
    <source>
        <dbReference type="PROSITE" id="PS50110"/>
    </source>
</evidence>
<comment type="catalytic activity">
    <reaction evidence="2">
        <text>2 GTP = 3',3'-c-di-GMP + 2 diphosphate</text>
        <dbReference type="Rhea" id="RHEA:24898"/>
        <dbReference type="ChEBI" id="CHEBI:33019"/>
        <dbReference type="ChEBI" id="CHEBI:37565"/>
        <dbReference type="ChEBI" id="CHEBI:58805"/>
        <dbReference type="EC" id="2.7.7.65"/>
    </reaction>
</comment>
<evidence type="ECO:0000313" key="6">
    <source>
        <dbReference type="EMBL" id="GGD25700.1"/>
    </source>
</evidence>
<protein>
    <recommendedName>
        <fullName evidence="1">diguanylate cyclase</fullName>
        <ecNumber evidence="1">2.7.7.65</ecNumber>
    </recommendedName>
</protein>
<dbReference type="GO" id="GO:1902201">
    <property type="term" value="P:negative regulation of bacterial-type flagellum-dependent cell motility"/>
    <property type="evidence" value="ECO:0007669"/>
    <property type="project" value="TreeGrafter"/>
</dbReference>
<feature type="domain" description="GGDEF" evidence="5">
    <location>
        <begin position="322"/>
        <end position="455"/>
    </location>
</feature>
<keyword evidence="3" id="KW-0597">Phosphoprotein</keyword>
<proteinExistence type="predicted"/>
<reference evidence="6" key="1">
    <citation type="journal article" date="2014" name="Int. J. Syst. Evol. Microbiol.">
        <title>Complete genome sequence of Corynebacterium casei LMG S-19264T (=DSM 44701T), isolated from a smear-ripened cheese.</title>
        <authorList>
            <consortium name="US DOE Joint Genome Institute (JGI-PGF)"/>
            <person name="Walter F."/>
            <person name="Albersmeier A."/>
            <person name="Kalinowski J."/>
            <person name="Ruckert C."/>
        </authorList>
    </citation>
    <scope>NUCLEOTIDE SEQUENCE</scope>
    <source>
        <strain evidence="6">CGMCC 1.15493</strain>
    </source>
</reference>
<dbReference type="InterPro" id="IPR011006">
    <property type="entry name" value="CheY-like_superfamily"/>
</dbReference>
<name>A0A917DC61_9HYPH</name>
<dbReference type="SUPFAM" id="SSF55073">
    <property type="entry name" value="Nucleotide cyclase"/>
    <property type="match status" value="1"/>
</dbReference>
<dbReference type="Gene3D" id="3.40.50.2300">
    <property type="match status" value="1"/>
</dbReference>
<feature type="modified residue" description="4-aspartylphosphate" evidence="3">
    <location>
        <position position="53"/>
    </location>
</feature>
<dbReference type="InterPro" id="IPR050469">
    <property type="entry name" value="Diguanylate_Cyclase"/>
</dbReference>
<evidence type="ECO:0000256" key="1">
    <source>
        <dbReference type="ARBA" id="ARBA00012528"/>
    </source>
</evidence>
<dbReference type="InterPro" id="IPR029787">
    <property type="entry name" value="Nucleotide_cyclase"/>
</dbReference>
<gene>
    <name evidence="6" type="ORF">GCM10011335_30820</name>
</gene>
<comment type="caution">
    <text evidence="6">The sequence shown here is derived from an EMBL/GenBank/DDBJ whole genome shotgun (WGS) entry which is preliminary data.</text>
</comment>
<dbReference type="InterPro" id="IPR001789">
    <property type="entry name" value="Sig_transdc_resp-reg_receiver"/>
</dbReference>
<dbReference type="SUPFAM" id="SSF52172">
    <property type="entry name" value="CheY-like"/>
    <property type="match status" value="2"/>
</dbReference>
<dbReference type="InterPro" id="IPR000160">
    <property type="entry name" value="GGDEF_dom"/>
</dbReference>
<dbReference type="GO" id="GO:0052621">
    <property type="term" value="F:diguanylate cyclase activity"/>
    <property type="evidence" value="ECO:0007669"/>
    <property type="project" value="UniProtKB-EC"/>
</dbReference>
<dbReference type="SMART" id="SM00267">
    <property type="entry name" value="GGDEF"/>
    <property type="match status" value="1"/>
</dbReference>
<dbReference type="CDD" id="cd01949">
    <property type="entry name" value="GGDEF"/>
    <property type="match status" value="1"/>
</dbReference>
<feature type="domain" description="Response regulatory" evidence="4">
    <location>
        <begin position="157"/>
        <end position="272"/>
    </location>
</feature>
<keyword evidence="7" id="KW-1185">Reference proteome</keyword>
<dbReference type="InterPro" id="IPR043128">
    <property type="entry name" value="Rev_trsase/Diguanyl_cyclase"/>
</dbReference>
<feature type="domain" description="Response regulatory" evidence="4">
    <location>
        <begin position="4"/>
        <end position="120"/>
    </location>
</feature>
<dbReference type="PROSITE" id="PS50887">
    <property type="entry name" value="GGDEF"/>
    <property type="match status" value="1"/>
</dbReference>
<reference evidence="6" key="2">
    <citation type="submission" date="2020-09" db="EMBL/GenBank/DDBJ databases">
        <authorList>
            <person name="Sun Q."/>
            <person name="Zhou Y."/>
        </authorList>
    </citation>
    <scope>NUCLEOTIDE SEQUENCE</scope>
    <source>
        <strain evidence="6">CGMCC 1.15493</strain>
    </source>
</reference>
<sequence length="455" mass="50291">MTARILIVDDMDVNLRLMQARLTAEYFEVLTATSGADAIAICERETIDLVLLDVMMPDMDGYEVCRRLKGNARTRHLPIVLITSLDQPADRVAGLEAGADDFLTKPVRDLQLFSRVRSLVRLKILTDELRIRTETTASLVARHDVMAELAGRAPSGRLMVFDDDTGLASRIKRILKTEHVVEATREPAAVLHDEASSAYDLFVVNLATASYDGLRLCSQVRSSDLLRQVPILLVSDFADDVRTAKALELGANDYLASPLDRNELLARVRTQIKRKRYDDGLRQSLRETIALAVTDSLTGLNNRRFLESHLPVVIERARTDAKPLSVLIADIDHFKRINDGWGHDAGDAVLKEFAARLKDSLRASDLACRFGGEEFVILMPEADGRTAQIIAERLRSLVADAPFDVAGEAILVTVSAGIAVLDPATDDWESLLKRADRGLYEAKRNGRNQVVALAA</sequence>
<dbReference type="Pfam" id="PF00072">
    <property type="entry name" value="Response_reg"/>
    <property type="match status" value="2"/>
</dbReference>
<comment type="caution">
    <text evidence="3">Lacks conserved residue(s) required for the propagation of feature annotation.</text>
</comment>
<dbReference type="CDD" id="cd17538">
    <property type="entry name" value="REC_D1_PleD-like"/>
    <property type="match status" value="1"/>
</dbReference>
<accession>A0A917DC61</accession>
<dbReference type="FunFam" id="3.30.70.270:FF:000001">
    <property type="entry name" value="Diguanylate cyclase domain protein"/>
    <property type="match status" value="1"/>
</dbReference>
<dbReference type="RefSeq" id="WP_188852243.1">
    <property type="nucleotide sequence ID" value="NZ_BMJJ01000007.1"/>
</dbReference>
<evidence type="ECO:0000313" key="7">
    <source>
        <dbReference type="Proteomes" id="UP000613160"/>
    </source>
</evidence>
<evidence type="ECO:0000259" key="5">
    <source>
        <dbReference type="PROSITE" id="PS50887"/>
    </source>
</evidence>
<evidence type="ECO:0000256" key="3">
    <source>
        <dbReference type="PROSITE-ProRule" id="PRU00169"/>
    </source>
</evidence>
<dbReference type="Pfam" id="PF00990">
    <property type="entry name" value="GGDEF"/>
    <property type="match status" value="1"/>
</dbReference>
<dbReference type="PANTHER" id="PTHR45138:SF9">
    <property type="entry name" value="DIGUANYLATE CYCLASE DGCM-RELATED"/>
    <property type="match status" value="1"/>
</dbReference>
<dbReference type="FunFam" id="3.40.50.2300:FF:000574">
    <property type="entry name" value="Response regulator PleD"/>
    <property type="match status" value="1"/>
</dbReference>
<evidence type="ECO:0000256" key="2">
    <source>
        <dbReference type="ARBA" id="ARBA00034247"/>
    </source>
</evidence>
<dbReference type="NCBIfam" id="NF007135">
    <property type="entry name" value="PRK09581.1"/>
    <property type="match status" value="1"/>
</dbReference>
<organism evidence="6 7">
    <name type="scientific">Aureimonas glaciei</name>
    <dbReference type="NCBI Taxonomy" id="1776957"/>
    <lineage>
        <taxon>Bacteria</taxon>
        <taxon>Pseudomonadati</taxon>
        <taxon>Pseudomonadota</taxon>
        <taxon>Alphaproteobacteria</taxon>
        <taxon>Hyphomicrobiales</taxon>
        <taxon>Aurantimonadaceae</taxon>
        <taxon>Aureimonas</taxon>
    </lineage>
</organism>
<dbReference type="GO" id="GO:0043709">
    <property type="term" value="P:cell adhesion involved in single-species biofilm formation"/>
    <property type="evidence" value="ECO:0007669"/>
    <property type="project" value="TreeGrafter"/>
</dbReference>
<dbReference type="EMBL" id="BMJJ01000007">
    <property type="protein sequence ID" value="GGD25700.1"/>
    <property type="molecule type" value="Genomic_DNA"/>
</dbReference>
<dbReference type="GO" id="GO:0000160">
    <property type="term" value="P:phosphorelay signal transduction system"/>
    <property type="evidence" value="ECO:0007669"/>
    <property type="project" value="InterPro"/>
</dbReference>